<reference evidence="17" key="1">
    <citation type="journal article" date="2019" name="Int. J. Syst. Evol. Microbiol.">
        <title>The Global Catalogue of Microorganisms (GCM) 10K type strain sequencing project: providing services to taxonomists for standard genome sequencing and annotation.</title>
        <authorList>
            <consortium name="The Broad Institute Genomics Platform"/>
            <consortium name="The Broad Institute Genome Sequencing Center for Infectious Disease"/>
            <person name="Wu L."/>
            <person name="Ma J."/>
        </authorList>
    </citation>
    <scope>NUCLEOTIDE SEQUENCE [LARGE SCALE GENOMIC DNA]</scope>
    <source>
        <strain evidence="17">CCUG 62982</strain>
    </source>
</reference>
<dbReference type="Pfam" id="PF07715">
    <property type="entry name" value="Plug"/>
    <property type="match status" value="1"/>
</dbReference>
<keyword evidence="16" id="KW-0675">Receptor</keyword>
<keyword evidence="5 11" id="KW-0812">Transmembrane</keyword>
<proteinExistence type="inferred from homology"/>
<dbReference type="Pfam" id="PF00593">
    <property type="entry name" value="TonB_dep_Rec_b-barrel"/>
    <property type="match status" value="1"/>
</dbReference>
<keyword evidence="4" id="KW-0410">Iron transport</keyword>
<evidence type="ECO:0000256" key="3">
    <source>
        <dbReference type="ARBA" id="ARBA00022452"/>
    </source>
</evidence>
<feature type="domain" description="TonB-dependent receptor plug" evidence="15">
    <location>
        <begin position="32"/>
        <end position="142"/>
    </location>
</feature>
<dbReference type="PANTHER" id="PTHR32552:SF81">
    <property type="entry name" value="TONB-DEPENDENT OUTER MEMBRANE RECEPTOR"/>
    <property type="match status" value="1"/>
</dbReference>
<dbReference type="PANTHER" id="PTHR32552">
    <property type="entry name" value="FERRICHROME IRON RECEPTOR-RELATED"/>
    <property type="match status" value="1"/>
</dbReference>
<protein>
    <submittedName>
        <fullName evidence="16">TonB-dependent receptor</fullName>
    </submittedName>
</protein>
<comment type="similarity">
    <text evidence="11 12">Belongs to the TonB-dependent receptor family.</text>
</comment>
<comment type="caution">
    <text evidence="16">The sequence shown here is derived from an EMBL/GenBank/DDBJ whole genome shotgun (WGS) entry which is preliminary data.</text>
</comment>
<feature type="domain" description="TonB-dependent receptor-like beta-barrel" evidence="14">
    <location>
        <begin position="236"/>
        <end position="716"/>
    </location>
</feature>
<evidence type="ECO:0000259" key="15">
    <source>
        <dbReference type="Pfam" id="PF07715"/>
    </source>
</evidence>
<keyword evidence="7" id="KW-0406">Ion transport</keyword>
<evidence type="ECO:0000256" key="10">
    <source>
        <dbReference type="ARBA" id="ARBA00023237"/>
    </source>
</evidence>
<keyword evidence="17" id="KW-1185">Reference proteome</keyword>
<evidence type="ECO:0000256" key="8">
    <source>
        <dbReference type="ARBA" id="ARBA00023077"/>
    </source>
</evidence>
<evidence type="ECO:0000313" key="17">
    <source>
        <dbReference type="Proteomes" id="UP001596977"/>
    </source>
</evidence>
<evidence type="ECO:0000256" key="9">
    <source>
        <dbReference type="ARBA" id="ARBA00023136"/>
    </source>
</evidence>
<evidence type="ECO:0000256" key="7">
    <source>
        <dbReference type="ARBA" id="ARBA00023065"/>
    </source>
</evidence>
<gene>
    <name evidence="16" type="ORF">ACFQ1E_09085</name>
</gene>
<dbReference type="InterPro" id="IPR036942">
    <property type="entry name" value="Beta-barrel_TonB_sf"/>
</dbReference>
<evidence type="ECO:0000256" key="13">
    <source>
        <dbReference type="SAM" id="MobiDB-lite"/>
    </source>
</evidence>
<dbReference type="Proteomes" id="UP001596977">
    <property type="component" value="Unassembled WGS sequence"/>
</dbReference>
<dbReference type="InterPro" id="IPR039426">
    <property type="entry name" value="TonB-dep_rcpt-like"/>
</dbReference>
<sequence length="751" mass="79080">MPAAAQDAGQQPEAGPAEGEIVVTATRRSESVKNTPLSIAVESGENLARSNVSSLQDLTRVQPALAVNNQGADGNQYIIRGVLSDVGSTTGIYQNEAPLVGNGIVQRNGDGKPGLRLHDIERVEVLKGPQGTLFGSGSLSGTIRVITNKPSTDAIAGGGTVTAGFIRGGKALYTTDGYLNVPVTDKVAFRVVGWGEFGGGYIDQQTGFARTTQIGNANDSVVWGGRSAVSVDVTDGFNLLGEVSYQQVQVDGTQSFVASQGAYRSNAQTQEPYESKYLLATLTGTLDTGIGTVSLIGSYGRQSVLATADTTPSAAQVAGRANGRYCSGGATPPNGFTCPLSIGASLFSNDGDFHNYTAEARFASDFSGPLQLVAGAYYEYDVTGYQSTIIKVPASSGLAECYTISECTGIGNRNAVLFARTAEQTVSQFAFYGQADYEITDKLKASAGLRYYTAKLTQTDQQLQAGVTSLVNVIDPPGAISRGSSRENSPSYAFSLLYTPSSDVSIYARAASGFRIGGVNNSALLARDAGVTIADSYGPDDLWSYEIGSKFYLLDRRLFVDVAAYQMDWSGQQVSATDPSGRFTYVVNAAQSRIRGIELSARYSYGGFSLGTGLTYTDAVLTRDLPAAVRAAGTFGSAGDRLPRIPRWIGSAQARYETGLASGTGYIQGDVSVRGSSSYSFNDSNVFNPRLPSYGLIGAAAGYIVGPWDLGVFAENITNKPAYFGVNATVDAVKVYTVRPRTIGLRARASF</sequence>
<evidence type="ECO:0000256" key="2">
    <source>
        <dbReference type="ARBA" id="ARBA00022448"/>
    </source>
</evidence>
<evidence type="ECO:0000256" key="1">
    <source>
        <dbReference type="ARBA" id="ARBA00004571"/>
    </source>
</evidence>
<keyword evidence="2 11" id="KW-0813">Transport</keyword>
<keyword evidence="9 11" id="KW-0472">Membrane</keyword>
<keyword evidence="8 12" id="KW-0798">TonB box</keyword>
<feature type="region of interest" description="Disordered" evidence="13">
    <location>
        <begin position="1"/>
        <end position="29"/>
    </location>
</feature>
<keyword evidence="3 11" id="KW-1134">Transmembrane beta strand</keyword>
<keyword evidence="10 11" id="KW-0998">Cell outer membrane</keyword>
<dbReference type="EMBL" id="JBHTJG010000003">
    <property type="protein sequence ID" value="MFD0946488.1"/>
    <property type="molecule type" value="Genomic_DNA"/>
</dbReference>
<dbReference type="PROSITE" id="PS52016">
    <property type="entry name" value="TONB_DEPENDENT_REC_3"/>
    <property type="match status" value="1"/>
</dbReference>
<dbReference type="InterPro" id="IPR000531">
    <property type="entry name" value="Beta-barrel_TonB"/>
</dbReference>
<evidence type="ECO:0000313" key="16">
    <source>
        <dbReference type="EMBL" id="MFD0946488.1"/>
    </source>
</evidence>
<accession>A0ABW3H8L7</accession>
<dbReference type="SUPFAM" id="SSF56935">
    <property type="entry name" value="Porins"/>
    <property type="match status" value="1"/>
</dbReference>
<comment type="subcellular location">
    <subcellularLocation>
        <location evidence="1 11">Cell outer membrane</location>
        <topology evidence="1 11">Multi-pass membrane protein</topology>
    </subcellularLocation>
</comment>
<keyword evidence="6" id="KW-0408">Iron</keyword>
<evidence type="ECO:0000256" key="12">
    <source>
        <dbReference type="RuleBase" id="RU003357"/>
    </source>
</evidence>
<evidence type="ECO:0000256" key="5">
    <source>
        <dbReference type="ARBA" id="ARBA00022692"/>
    </source>
</evidence>
<evidence type="ECO:0000256" key="11">
    <source>
        <dbReference type="PROSITE-ProRule" id="PRU01360"/>
    </source>
</evidence>
<dbReference type="InterPro" id="IPR012910">
    <property type="entry name" value="Plug_dom"/>
</dbReference>
<organism evidence="16 17">
    <name type="scientific">Sphingomonas canadensis</name>
    <dbReference type="NCBI Taxonomy" id="1219257"/>
    <lineage>
        <taxon>Bacteria</taxon>
        <taxon>Pseudomonadati</taxon>
        <taxon>Pseudomonadota</taxon>
        <taxon>Alphaproteobacteria</taxon>
        <taxon>Sphingomonadales</taxon>
        <taxon>Sphingomonadaceae</taxon>
        <taxon>Sphingomonas</taxon>
    </lineage>
</organism>
<evidence type="ECO:0000256" key="4">
    <source>
        <dbReference type="ARBA" id="ARBA00022496"/>
    </source>
</evidence>
<dbReference type="Gene3D" id="2.40.170.20">
    <property type="entry name" value="TonB-dependent receptor, beta-barrel domain"/>
    <property type="match status" value="1"/>
</dbReference>
<evidence type="ECO:0000259" key="14">
    <source>
        <dbReference type="Pfam" id="PF00593"/>
    </source>
</evidence>
<evidence type="ECO:0000256" key="6">
    <source>
        <dbReference type="ARBA" id="ARBA00023004"/>
    </source>
</evidence>
<dbReference type="RefSeq" id="WP_264943856.1">
    <property type="nucleotide sequence ID" value="NZ_JAPDRA010000003.1"/>
</dbReference>
<name>A0ABW3H8L7_9SPHN</name>